<reference evidence="1" key="1">
    <citation type="submission" date="2021-12" db="EMBL/GenBank/DDBJ databases">
        <authorList>
            <person name="Zaccaron A."/>
            <person name="Stergiopoulos I."/>
        </authorList>
    </citation>
    <scope>NUCLEOTIDE SEQUENCE</scope>
    <source>
        <strain evidence="1">Race5_Kim</strain>
    </source>
</reference>
<reference evidence="1" key="2">
    <citation type="journal article" date="2022" name="Microb. Genom.">
        <title>A chromosome-scale genome assembly of the tomato pathogen Cladosporium fulvum reveals a compartmentalized genome architecture and the presence of a dispensable chromosome.</title>
        <authorList>
            <person name="Zaccaron A.Z."/>
            <person name="Chen L.H."/>
            <person name="Samaras A."/>
            <person name="Stergiopoulos I."/>
        </authorList>
    </citation>
    <scope>NUCLEOTIDE SEQUENCE</scope>
    <source>
        <strain evidence="1">Race5_Kim</strain>
    </source>
</reference>
<accession>A0A9Q8PER0</accession>
<proteinExistence type="predicted"/>
<dbReference type="RefSeq" id="XP_047765471.1">
    <property type="nucleotide sequence ID" value="XM_047910308.1"/>
</dbReference>
<name>A0A9Q8PER0_PASFU</name>
<dbReference type="GeneID" id="71991038"/>
<dbReference type="Proteomes" id="UP000756132">
    <property type="component" value="Chromosome 8"/>
</dbReference>
<sequence>MFYDLTFTAAPSIREFGTLIKGLKDLTRPSDPMSHLLHVDCHSRSKYAASYYGPGAALIVYNPPTLTALLLLLPESHRNSVADIRCIVCRNQEDEDIDDEPLPEEAHQIETCLENTNCEGSLASRTRLGTSDHVTKDLGDYAALVRSARGSDIGIGVGV</sequence>
<gene>
    <name evidence="1" type="ORF">CLAFUR5_11160</name>
</gene>
<organism evidence="1 2">
    <name type="scientific">Passalora fulva</name>
    <name type="common">Tomato leaf mold</name>
    <name type="synonym">Cladosporium fulvum</name>
    <dbReference type="NCBI Taxonomy" id="5499"/>
    <lineage>
        <taxon>Eukaryota</taxon>
        <taxon>Fungi</taxon>
        <taxon>Dikarya</taxon>
        <taxon>Ascomycota</taxon>
        <taxon>Pezizomycotina</taxon>
        <taxon>Dothideomycetes</taxon>
        <taxon>Dothideomycetidae</taxon>
        <taxon>Mycosphaerellales</taxon>
        <taxon>Mycosphaerellaceae</taxon>
        <taxon>Fulvia</taxon>
    </lineage>
</organism>
<keyword evidence="2" id="KW-1185">Reference proteome</keyword>
<dbReference type="AlphaFoldDB" id="A0A9Q8PER0"/>
<dbReference type="EMBL" id="CP090170">
    <property type="protein sequence ID" value="UJO21105.1"/>
    <property type="molecule type" value="Genomic_DNA"/>
</dbReference>
<evidence type="ECO:0000313" key="2">
    <source>
        <dbReference type="Proteomes" id="UP000756132"/>
    </source>
</evidence>
<protein>
    <submittedName>
        <fullName evidence="1">Uncharacterized protein</fullName>
    </submittedName>
</protein>
<evidence type="ECO:0000313" key="1">
    <source>
        <dbReference type="EMBL" id="UJO21105.1"/>
    </source>
</evidence>
<dbReference type="KEGG" id="ffu:CLAFUR5_11160"/>